<name>A0A565BBW8_9BRAS</name>
<feature type="transmembrane region" description="Helical" evidence="1">
    <location>
        <begin position="62"/>
        <end position="81"/>
    </location>
</feature>
<proteinExistence type="predicted"/>
<feature type="transmembrane region" description="Helical" evidence="1">
    <location>
        <begin position="32"/>
        <end position="55"/>
    </location>
</feature>
<keyword evidence="1" id="KW-0812">Transmembrane</keyword>
<comment type="caution">
    <text evidence="2">The sequence shown here is derived from an EMBL/GenBank/DDBJ whole genome shotgun (WGS) entry which is preliminary data.</text>
</comment>
<dbReference type="Proteomes" id="UP000489600">
    <property type="component" value="Unassembled WGS sequence"/>
</dbReference>
<protein>
    <submittedName>
        <fullName evidence="2">Uncharacterized protein</fullName>
    </submittedName>
</protein>
<keyword evidence="1" id="KW-0472">Membrane</keyword>
<dbReference type="EMBL" id="CABITT030000003">
    <property type="protein sequence ID" value="VVA99113.1"/>
    <property type="molecule type" value="Genomic_DNA"/>
</dbReference>
<organism evidence="2 3">
    <name type="scientific">Arabis nemorensis</name>
    <dbReference type="NCBI Taxonomy" id="586526"/>
    <lineage>
        <taxon>Eukaryota</taxon>
        <taxon>Viridiplantae</taxon>
        <taxon>Streptophyta</taxon>
        <taxon>Embryophyta</taxon>
        <taxon>Tracheophyta</taxon>
        <taxon>Spermatophyta</taxon>
        <taxon>Magnoliopsida</taxon>
        <taxon>eudicotyledons</taxon>
        <taxon>Gunneridae</taxon>
        <taxon>Pentapetalae</taxon>
        <taxon>rosids</taxon>
        <taxon>malvids</taxon>
        <taxon>Brassicales</taxon>
        <taxon>Brassicaceae</taxon>
        <taxon>Arabideae</taxon>
        <taxon>Arabis</taxon>
    </lineage>
</organism>
<feature type="transmembrane region" description="Helical" evidence="1">
    <location>
        <begin position="101"/>
        <end position="124"/>
    </location>
</feature>
<evidence type="ECO:0000313" key="3">
    <source>
        <dbReference type="Proteomes" id="UP000489600"/>
    </source>
</evidence>
<evidence type="ECO:0000313" key="2">
    <source>
        <dbReference type="EMBL" id="VVA99113.1"/>
    </source>
</evidence>
<accession>A0A565BBW8</accession>
<dbReference type="AlphaFoldDB" id="A0A565BBW8"/>
<gene>
    <name evidence="2" type="ORF">ANE_LOCUS9558</name>
</gene>
<reference evidence="2" key="1">
    <citation type="submission" date="2019-07" db="EMBL/GenBank/DDBJ databases">
        <authorList>
            <person name="Dittberner H."/>
        </authorList>
    </citation>
    <scope>NUCLEOTIDE SEQUENCE [LARGE SCALE GENOMIC DNA]</scope>
</reference>
<evidence type="ECO:0000256" key="1">
    <source>
        <dbReference type="SAM" id="Phobius"/>
    </source>
</evidence>
<keyword evidence="3" id="KW-1185">Reference proteome</keyword>
<sequence>MSRMISFQCGCDVFSPSLPNSGVPLGFPPVPVFHSLVASLNLFGSGYVVSFLFGFCFSCFRFCLASSFYNLSLFKIFTFVIGYSRDVINNWICSPSSLEVFVLLDASGLSECLAWALICEVYLIRCRRFQLCVLAIGVDGGLFG</sequence>
<keyword evidence="1" id="KW-1133">Transmembrane helix</keyword>